<dbReference type="EMBL" id="JARK01000052">
    <property type="protein sequence ID" value="EYC44736.1"/>
    <property type="molecule type" value="Genomic_DNA"/>
</dbReference>
<accession>A0A016WYS3</accession>
<comment type="caution">
    <text evidence="1">The sequence shown here is derived from an EMBL/GenBank/DDBJ whole genome shotgun (WGS) entry which is preliminary data.</text>
</comment>
<evidence type="ECO:0000313" key="1">
    <source>
        <dbReference type="EMBL" id="EYC44736.1"/>
    </source>
</evidence>
<sequence length="270" mass="31297">MNQNEPAIEEIMIVEMIRIDCHVDRLERCQTELIAPTLEDVPKMNWRFLLLPLTLLFSYLTGQSFPPFQREFHRRYELEDDALCASTHSLSGMVRIFRGGVRAHRPPWRELAIDTQLADCWSAASSTPRVVYTFSRFDLFSAPIVHVVLEIRDTNQKGLEAVYKDVDELFFKYGENHGIYFDETTLQREAESDSQGLYKFKYGMRGVDCTELQDWFLNLEQDKDTTKQRGQGGTFIEIAHVDCGKFSFSICMAKSCPKDTFPNFVEKEES</sequence>
<gene>
    <name evidence="1" type="primary">Acey_s0452.g1703</name>
    <name evidence="1" type="ORF">Y032_0452g1703</name>
</gene>
<name>A0A016WYS3_9BILA</name>
<dbReference type="AlphaFoldDB" id="A0A016WYS3"/>
<evidence type="ECO:0000313" key="2">
    <source>
        <dbReference type="Proteomes" id="UP000024635"/>
    </source>
</evidence>
<dbReference type="Proteomes" id="UP000024635">
    <property type="component" value="Unassembled WGS sequence"/>
</dbReference>
<organism evidence="1 2">
    <name type="scientific">Ancylostoma ceylanicum</name>
    <dbReference type="NCBI Taxonomy" id="53326"/>
    <lineage>
        <taxon>Eukaryota</taxon>
        <taxon>Metazoa</taxon>
        <taxon>Ecdysozoa</taxon>
        <taxon>Nematoda</taxon>
        <taxon>Chromadorea</taxon>
        <taxon>Rhabditida</taxon>
        <taxon>Rhabditina</taxon>
        <taxon>Rhabditomorpha</taxon>
        <taxon>Strongyloidea</taxon>
        <taxon>Ancylostomatidae</taxon>
        <taxon>Ancylostomatinae</taxon>
        <taxon>Ancylostoma</taxon>
    </lineage>
</organism>
<proteinExistence type="predicted"/>
<protein>
    <submittedName>
        <fullName evidence="1">Uncharacterized protein</fullName>
    </submittedName>
</protein>
<reference evidence="2" key="1">
    <citation type="journal article" date="2015" name="Nat. Genet.">
        <title>The genome and transcriptome of the zoonotic hookworm Ancylostoma ceylanicum identify infection-specific gene families.</title>
        <authorList>
            <person name="Schwarz E.M."/>
            <person name="Hu Y."/>
            <person name="Antoshechkin I."/>
            <person name="Miller M.M."/>
            <person name="Sternberg P.W."/>
            <person name="Aroian R.V."/>
        </authorList>
    </citation>
    <scope>NUCLEOTIDE SEQUENCE</scope>
    <source>
        <strain evidence="2">HY135</strain>
    </source>
</reference>
<keyword evidence="2" id="KW-1185">Reference proteome</keyword>